<organism evidence="2 3">
    <name type="scientific">Penicillium capsulatum</name>
    <dbReference type="NCBI Taxonomy" id="69766"/>
    <lineage>
        <taxon>Eukaryota</taxon>
        <taxon>Fungi</taxon>
        <taxon>Dikarya</taxon>
        <taxon>Ascomycota</taxon>
        <taxon>Pezizomycotina</taxon>
        <taxon>Eurotiomycetes</taxon>
        <taxon>Eurotiomycetidae</taxon>
        <taxon>Eurotiales</taxon>
        <taxon>Aspergillaceae</taxon>
        <taxon>Penicillium</taxon>
    </lineage>
</organism>
<accession>A0A9W9LZS3</accession>
<dbReference type="InterPro" id="IPR008972">
    <property type="entry name" value="Cupredoxin"/>
</dbReference>
<gene>
    <name evidence="2" type="ORF">N7492_001812</name>
</gene>
<dbReference type="OrthoDB" id="4368780at2759"/>
<comment type="caution">
    <text evidence="2">The sequence shown here is derived from an EMBL/GenBank/DDBJ whole genome shotgun (WGS) entry which is preliminary data.</text>
</comment>
<name>A0A9W9LZS3_9EURO</name>
<dbReference type="InterPro" id="IPR052953">
    <property type="entry name" value="Ser-rich/MCO-related"/>
</dbReference>
<dbReference type="AlphaFoldDB" id="A0A9W9LZS3"/>
<feature type="region of interest" description="Disordered" evidence="1">
    <location>
        <begin position="151"/>
        <end position="179"/>
    </location>
</feature>
<dbReference type="PANTHER" id="PTHR34883">
    <property type="entry name" value="SERINE-RICH PROTEIN, PUTATIVE-RELATED-RELATED"/>
    <property type="match status" value="1"/>
</dbReference>
<dbReference type="Gene3D" id="2.60.40.420">
    <property type="entry name" value="Cupredoxins - blue copper proteins"/>
    <property type="match status" value="1"/>
</dbReference>
<sequence>MAIAIEIHNGLFFDIEEDTAIHHVAVGKNESLLFVPDRLNANIGDRIVFDINGLNHTVTRSSLEDPCSSINQFDTGFGQLNPDGRYGLSVTLTVNTLEPQWFFCRQDNPNPHCHAGMVFGLNPGNQMEQFRRNAKQKDFTSLSSINPFHIGPEISPSQTKFASSTVKPSPISSSSEMATISSPTKSYSTTILTKTVTTICSSVNSPPVIVPLSNILPPKSGAKSLPTNSHSSVKRNTYRATNSSGKLSYGFIQGLRGLALSHLVFLFM</sequence>
<proteinExistence type="predicted"/>
<dbReference type="CDD" id="cd00920">
    <property type="entry name" value="Cupredoxin"/>
    <property type="match status" value="1"/>
</dbReference>
<evidence type="ECO:0000256" key="1">
    <source>
        <dbReference type="SAM" id="MobiDB-lite"/>
    </source>
</evidence>
<evidence type="ECO:0000313" key="2">
    <source>
        <dbReference type="EMBL" id="KAJ5184196.1"/>
    </source>
</evidence>
<feature type="compositionally biased region" description="Low complexity" evidence="1">
    <location>
        <begin position="163"/>
        <end position="179"/>
    </location>
</feature>
<protein>
    <recommendedName>
        <fullName evidence="4">Phytocyanin domain-containing protein</fullName>
    </recommendedName>
</protein>
<dbReference type="Proteomes" id="UP001146351">
    <property type="component" value="Unassembled WGS sequence"/>
</dbReference>
<dbReference type="EMBL" id="JAPQKO010000001">
    <property type="protein sequence ID" value="KAJ5184196.1"/>
    <property type="molecule type" value="Genomic_DNA"/>
</dbReference>
<dbReference type="SUPFAM" id="SSF49503">
    <property type="entry name" value="Cupredoxins"/>
    <property type="match status" value="1"/>
</dbReference>
<keyword evidence="3" id="KW-1185">Reference proteome</keyword>
<dbReference type="PANTHER" id="PTHR34883:SF16">
    <property type="entry name" value="RICH PROTEIN, PUTATIVE-RELATED"/>
    <property type="match status" value="1"/>
</dbReference>
<reference evidence="2" key="1">
    <citation type="submission" date="2022-11" db="EMBL/GenBank/DDBJ databases">
        <authorList>
            <person name="Petersen C."/>
        </authorList>
    </citation>
    <scope>NUCLEOTIDE SEQUENCE</scope>
    <source>
        <strain evidence="2">IBT 21917</strain>
    </source>
</reference>
<reference evidence="2" key="2">
    <citation type="journal article" date="2023" name="IMA Fungus">
        <title>Comparative genomic study of the Penicillium genus elucidates a diverse pangenome and 15 lateral gene transfer events.</title>
        <authorList>
            <person name="Petersen C."/>
            <person name="Sorensen T."/>
            <person name="Nielsen M.R."/>
            <person name="Sondergaard T.E."/>
            <person name="Sorensen J.L."/>
            <person name="Fitzpatrick D.A."/>
            <person name="Frisvad J.C."/>
            <person name="Nielsen K.L."/>
        </authorList>
    </citation>
    <scope>NUCLEOTIDE SEQUENCE</scope>
    <source>
        <strain evidence="2">IBT 21917</strain>
    </source>
</reference>
<evidence type="ECO:0000313" key="3">
    <source>
        <dbReference type="Proteomes" id="UP001146351"/>
    </source>
</evidence>
<evidence type="ECO:0008006" key="4">
    <source>
        <dbReference type="Google" id="ProtNLM"/>
    </source>
</evidence>